<dbReference type="Pfam" id="PF08706">
    <property type="entry name" value="D5_N"/>
    <property type="match status" value="1"/>
</dbReference>
<dbReference type="NCBIfam" id="TIGR01613">
    <property type="entry name" value="primase_Cterm"/>
    <property type="match status" value="1"/>
</dbReference>
<comment type="caution">
    <text evidence="5">The sequence shown here is derived from an EMBL/GenBank/DDBJ whole genome shotgun (WGS) entry which is preliminary data.</text>
</comment>
<dbReference type="SUPFAM" id="SSF52540">
    <property type="entry name" value="P-loop containing nucleoside triphosphate hydrolases"/>
    <property type="match status" value="1"/>
</dbReference>
<dbReference type="Pfam" id="PF19263">
    <property type="entry name" value="DUF5906"/>
    <property type="match status" value="1"/>
</dbReference>
<evidence type="ECO:0000313" key="5">
    <source>
        <dbReference type="EMBL" id="PKY89719.1"/>
    </source>
</evidence>
<gene>
    <name evidence="5" type="ORF">CYJ57_03155</name>
</gene>
<name>A0A2I1K225_9LACT</name>
<dbReference type="InterPro" id="IPR054468">
    <property type="entry name" value="NrSPol-like_HBD"/>
</dbReference>
<keyword evidence="2" id="KW-0378">Hydrolase</keyword>
<evidence type="ECO:0000256" key="2">
    <source>
        <dbReference type="ARBA" id="ARBA00022801"/>
    </source>
</evidence>
<dbReference type="Pfam" id="PF22763">
    <property type="entry name" value="NrS1-1_pol-like_HBD"/>
    <property type="match status" value="1"/>
</dbReference>
<dbReference type="PANTHER" id="PTHR35372:SF2">
    <property type="entry name" value="SF3 HELICASE DOMAIN-CONTAINING PROTEIN"/>
    <property type="match status" value="1"/>
</dbReference>
<feature type="domain" description="SF3 helicase" evidence="4">
    <location>
        <begin position="491"/>
        <end position="652"/>
    </location>
</feature>
<reference evidence="5 6" key="1">
    <citation type="submission" date="2017-12" db="EMBL/GenBank/DDBJ databases">
        <title>Phylogenetic diversity of female urinary microbiome.</title>
        <authorList>
            <person name="Thomas-White K."/>
            <person name="Wolfe A.J."/>
        </authorList>
    </citation>
    <scope>NUCLEOTIDE SEQUENCE [LARGE SCALE GENOMIC DNA]</scope>
    <source>
        <strain evidence="5 6">UMB0898</strain>
    </source>
</reference>
<accession>A0A2I1K225</accession>
<dbReference type="PROSITE" id="PS51206">
    <property type="entry name" value="SF3_HELICASE_1"/>
    <property type="match status" value="1"/>
</dbReference>
<dbReference type="InterPro" id="IPR014015">
    <property type="entry name" value="Helicase_SF3_DNA-vir"/>
</dbReference>
<dbReference type="SMART" id="SM00885">
    <property type="entry name" value="D5_N"/>
    <property type="match status" value="1"/>
</dbReference>
<protein>
    <submittedName>
        <fullName evidence="5">DNA primase</fullName>
    </submittedName>
</protein>
<dbReference type="RefSeq" id="WP_101954039.1">
    <property type="nucleotide sequence ID" value="NZ_PKHE01000005.1"/>
</dbReference>
<proteinExistence type="predicted"/>
<sequence length="789" mass="90858">MTCHSKNQYDYIPDELVEQDNWCNFKLEWDAEREKFTKRPYNSSTGYYAKSNDPTTWSDFDTAVSVVDKYDGIGYFFDGNYYGIDLDNVESEIMRYMQGDNQDNIVAEFIDILGSYAEISPSGTGVHIICKGTLPPGGRRKGDIEMYDKGRFFTMTGNRLGEYRGIYDDSEMGKVNYLHHKYIGEDSISVQDLSAVDAELGNNLSEDEIIERASESKTGMRFKMFMDGAWEQFYNSQSEADLAFCNDLAYWTACDPQKMDAIYRESGMMRSKWDEKRENSTYGALTIQKSIQGTTNYYQPVDDFDLNILDMSSKPKLKPKHFSYDDTGNSGRFMRAFGERVKYSFNNKKWYYYSGKVWVMDDLGKVYEMADMIARSIYKEPIVVSDETNEKLVEQAEKNKAKHVKYSRSVSGKQRMITDTQHRVAIGTDAFDRDPYLFNTVSGYIDLNNRHLMKHNPSKMMSKMSYSEYNPEADCPQWINFLDEIFQGDQELIDYIQRAIGYSMSGDVSEQVMFFLVGDGQNGKSVFVNVLNDVMGSYGTAIQPSTLMASNRDGSSASPDIARLKGARFVTTSEPNKGMKLDEGIVKQMTGDDKITARHLNAEFFEYKPEFKIWMTTNHKPVIQGTDTGIWRRIVIIPFEYQIPKEKIDKKLTSKLKGELTGILNWCVDGYEMWRENGLMEPDLIAKQRGEYRNEMDIVHRFVDENCVINPNVEETASNLWKAYHSWVKEGNEWGHMSRTKFGIELSKRFDKKRDGRGYVVYQGLKLNDSELSADAKRSNVISFLVDNH</sequence>
<evidence type="ECO:0000259" key="4">
    <source>
        <dbReference type="PROSITE" id="PS51206"/>
    </source>
</evidence>
<keyword evidence="1" id="KW-0547">Nucleotide-binding</keyword>
<dbReference type="AlphaFoldDB" id="A0A2I1K225"/>
<dbReference type="PANTHER" id="PTHR35372">
    <property type="entry name" value="ATP BINDING PROTEIN-RELATED"/>
    <property type="match status" value="1"/>
</dbReference>
<organism evidence="5 6">
    <name type="scientific">Falseniella ignava</name>
    <dbReference type="NCBI Taxonomy" id="137730"/>
    <lineage>
        <taxon>Bacteria</taxon>
        <taxon>Bacillati</taxon>
        <taxon>Bacillota</taxon>
        <taxon>Bacilli</taxon>
        <taxon>Lactobacillales</taxon>
        <taxon>Aerococcaceae</taxon>
        <taxon>Falseniella</taxon>
    </lineage>
</organism>
<dbReference type="OrthoDB" id="9763644at2"/>
<evidence type="ECO:0000256" key="3">
    <source>
        <dbReference type="ARBA" id="ARBA00022840"/>
    </source>
</evidence>
<dbReference type="InterPro" id="IPR027417">
    <property type="entry name" value="P-loop_NTPase"/>
</dbReference>
<dbReference type="InterPro" id="IPR045455">
    <property type="entry name" value="NrS-1_pol-like_helicase"/>
</dbReference>
<dbReference type="InterPro" id="IPR006500">
    <property type="entry name" value="Helicase_put_C_phage/plasmid"/>
</dbReference>
<dbReference type="Gene3D" id="3.40.50.300">
    <property type="entry name" value="P-loop containing nucleotide triphosphate hydrolases"/>
    <property type="match status" value="1"/>
</dbReference>
<evidence type="ECO:0000256" key="1">
    <source>
        <dbReference type="ARBA" id="ARBA00022741"/>
    </source>
</evidence>
<dbReference type="InterPro" id="IPR051620">
    <property type="entry name" value="ORF904-like_C"/>
</dbReference>
<evidence type="ECO:0000313" key="6">
    <source>
        <dbReference type="Proteomes" id="UP000234384"/>
    </source>
</evidence>
<dbReference type="InterPro" id="IPR014818">
    <property type="entry name" value="Phage/plasmid_primase_P4_C"/>
</dbReference>
<dbReference type="GO" id="GO:0005524">
    <property type="term" value="F:ATP binding"/>
    <property type="evidence" value="ECO:0007669"/>
    <property type="project" value="UniProtKB-KW"/>
</dbReference>
<dbReference type="GO" id="GO:0016787">
    <property type="term" value="F:hydrolase activity"/>
    <property type="evidence" value="ECO:0007669"/>
    <property type="project" value="UniProtKB-KW"/>
</dbReference>
<keyword evidence="3" id="KW-0067">ATP-binding</keyword>
<dbReference type="EMBL" id="PKHE01000005">
    <property type="protein sequence ID" value="PKY89719.1"/>
    <property type="molecule type" value="Genomic_DNA"/>
</dbReference>
<dbReference type="Proteomes" id="UP000234384">
    <property type="component" value="Unassembled WGS sequence"/>
</dbReference>